<feature type="repeat" description="TPR" evidence="4">
    <location>
        <begin position="211"/>
        <end position="244"/>
    </location>
</feature>
<dbReference type="InterPro" id="IPR011006">
    <property type="entry name" value="CheY-like_superfamily"/>
</dbReference>
<dbReference type="Pfam" id="PF13181">
    <property type="entry name" value="TPR_8"/>
    <property type="match status" value="1"/>
</dbReference>
<dbReference type="SUPFAM" id="SSF52172">
    <property type="entry name" value="CheY-like"/>
    <property type="match status" value="1"/>
</dbReference>
<sequence>MPFKEEATMIDLKKMSILIVDDMDNMCRSIRSMLKILDYGSNFRLAGNGKEALQILRQFSVDLAIIDWNMPVMTGIELLDNIRENKELRDMPVIMITAEANSEIVAEAAESDIDAYLLKPITVQALGTKIEKVIEKANNPPESIRLLKEVRNLIEAKKFDEAIPLCKKAIEADPRSSRPIRTMGEIFFKKEDIDLAERWFVKAAQMNHLDVYSFHHLGDIYLKRNDLDKAFRFYEKAMKISPRHVDRAINFGKVLLQKGKIDKAGTVFENAIRLSGNPMELREDIGTTCLNTGAFNAAIGQFETIHRQFPKRIDIMKKLAIAHESTSNHQEALSYLLKISEKDPEDFDVHLRLARIYVGMKQTFRAEEILQKLQRKDPENKEVQRLIAKNL</sequence>
<reference evidence="6 7" key="1">
    <citation type="submission" date="2019-06" db="EMBL/GenBank/DDBJ databases">
        <title>Desulfobotulus mexicanus sp. nov., a novel sulfate-reducing bacterium isolated from the sediment of an alkaline crater lake in Mexico.</title>
        <authorList>
            <person name="Hirschler-Rea A."/>
        </authorList>
    </citation>
    <scope>NUCLEOTIDE SEQUENCE [LARGE SCALE GENOMIC DNA]</scope>
    <source>
        <strain evidence="6 7">PAR22N</strain>
    </source>
</reference>
<comment type="caution">
    <text evidence="6">The sequence shown here is derived from an EMBL/GenBank/DDBJ whole genome shotgun (WGS) entry which is preliminary data.</text>
</comment>
<dbReference type="Proteomes" id="UP000321899">
    <property type="component" value="Unassembled WGS sequence"/>
</dbReference>
<gene>
    <name evidence="6" type="ORF">FIM25_04170</name>
</gene>
<keyword evidence="3" id="KW-0597">Phosphoprotein</keyword>
<dbReference type="PANTHER" id="PTHR45586">
    <property type="entry name" value="TPR REPEAT-CONTAINING PROTEIN PA4667"/>
    <property type="match status" value="1"/>
</dbReference>
<dbReference type="InterPro" id="IPR019734">
    <property type="entry name" value="TPR_rpt"/>
</dbReference>
<evidence type="ECO:0000259" key="5">
    <source>
        <dbReference type="PROSITE" id="PS50110"/>
    </source>
</evidence>
<feature type="domain" description="Response regulatory" evidence="5">
    <location>
        <begin position="16"/>
        <end position="134"/>
    </location>
</feature>
<evidence type="ECO:0000256" key="4">
    <source>
        <dbReference type="PROSITE-ProRule" id="PRU00339"/>
    </source>
</evidence>
<evidence type="ECO:0000313" key="6">
    <source>
        <dbReference type="EMBL" id="TYT75641.1"/>
    </source>
</evidence>
<dbReference type="AlphaFoldDB" id="A0A5Q4VI22"/>
<feature type="modified residue" description="4-aspartylphosphate" evidence="3">
    <location>
        <position position="67"/>
    </location>
</feature>
<dbReference type="PROSITE" id="PS50005">
    <property type="entry name" value="TPR"/>
    <property type="match status" value="1"/>
</dbReference>
<evidence type="ECO:0000256" key="2">
    <source>
        <dbReference type="ARBA" id="ARBA00022803"/>
    </source>
</evidence>
<dbReference type="InterPro" id="IPR013105">
    <property type="entry name" value="TPR_2"/>
</dbReference>
<accession>A0A5Q4VI22</accession>
<dbReference type="Pfam" id="PF14559">
    <property type="entry name" value="TPR_19"/>
    <property type="match status" value="1"/>
</dbReference>
<dbReference type="Gene3D" id="1.25.40.10">
    <property type="entry name" value="Tetratricopeptide repeat domain"/>
    <property type="match status" value="2"/>
</dbReference>
<dbReference type="SMART" id="SM00028">
    <property type="entry name" value="TPR"/>
    <property type="match status" value="6"/>
</dbReference>
<proteinExistence type="predicted"/>
<evidence type="ECO:0000256" key="3">
    <source>
        <dbReference type="PROSITE-ProRule" id="PRU00169"/>
    </source>
</evidence>
<organism evidence="6 7">
    <name type="scientific">Desulfobotulus mexicanus</name>
    <dbReference type="NCBI Taxonomy" id="2586642"/>
    <lineage>
        <taxon>Bacteria</taxon>
        <taxon>Pseudomonadati</taxon>
        <taxon>Thermodesulfobacteriota</taxon>
        <taxon>Desulfobacteria</taxon>
        <taxon>Desulfobacterales</taxon>
        <taxon>Desulfobacteraceae</taxon>
        <taxon>Desulfobotulus</taxon>
    </lineage>
</organism>
<dbReference type="InterPro" id="IPR051012">
    <property type="entry name" value="CellSynth/LPSAsmb/PSIAsmb"/>
</dbReference>
<dbReference type="EMBL" id="VDMB01000003">
    <property type="protein sequence ID" value="TYT75641.1"/>
    <property type="molecule type" value="Genomic_DNA"/>
</dbReference>
<dbReference type="PROSITE" id="PS50293">
    <property type="entry name" value="TPR_REGION"/>
    <property type="match status" value="1"/>
</dbReference>
<evidence type="ECO:0000313" key="7">
    <source>
        <dbReference type="Proteomes" id="UP000321899"/>
    </source>
</evidence>
<keyword evidence="1" id="KW-0677">Repeat</keyword>
<evidence type="ECO:0000256" key="1">
    <source>
        <dbReference type="ARBA" id="ARBA00022737"/>
    </source>
</evidence>
<dbReference type="Pfam" id="PF07719">
    <property type="entry name" value="TPR_2"/>
    <property type="match status" value="1"/>
</dbReference>
<dbReference type="InterPro" id="IPR011990">
    <property type="entry name" value="TPR-like_helical_dom_sf"/>
</dbReference>
<protein>
    <submittedName>
        <fullName evidence="6">Tetratricopeptide repeat protein</fullName>
    </submittedName>
</protein>
<dbReference type="Pfam" id="PF00072">
    <property type="entry name" value="Response_reg"/>
    <property type="match status" value="1"/>
</dbReference>
<dbReference type="SUPFAM" id="SSF48452">
    <property type="entry name" value="TPR-like"/>
    <property type="match status" value="1"/>
</dbReference>
<dbReference type="OrthoDB" id="9786548at2"/>
<dbReference type="Gene3D" id="3.40.50.2300">
    <property type="match status" value="1"/>
</dbReference>
<dbReference type="InterPro" id="IPR001789">
    <property type="entry name" value="Sig_transdc_resp-reg_receiver"/>
</dbReference>
<keyword evidence="2 4" id="KW-0802">TPR repeat</keyword>
<keyword evidence="7" id="KW-1185">Reference proteome</keyword>
<name>A0A5Q4VI22_9BACT</name>
<dbReference type="PROSITE" id="PS50110">
    <property type="entry name" value="RESPONSE_REGULATORY"/>
    <property type="match status" value="1"/>
</dbReference>
<dbReference type="GO" id="GO:0000160">
    <property type="term" value="P:phosphorelay signal transduction system"/>
    <property type="evidence" value="ECO:0007669"/>
    <property type="project" value="InterPro"/>
</dbReference>
<dbReference type="SMART" id="SM00448">
    <property type="entry name" value="REC"/>
    <property type="match status" value="1"/>
</dbReference>
<dbReference type="PANTHER" id="PTHR45586:SF1">
    <property type="entry name" value="LIPOPOLYSACCHARIDE ASSEMBLY PROTEIN B"/>
    <property type="match status" value="1"/>
</dbReference>